<dbReference type="PANTHER" id="PTHR30349">
    <property type="entry name" value="PHAGE INTEGRASE-RELATED"/>
    <property type="match status" value="1"/>
</dbReference>
<dbReference type="OrthoDB" id="7615137at2"/>
<accession>A0A6I6L4P2</accession>
<gene>
    <name evidence="6" type="ORF">EUU25_00925</name>
</gene>
<dbReference type="InterPro" id="IPR002104">
    <property type="entry name" value="Integrase_catalytic"/>
</dbReference>
<organism evidence="6 7">
    <name type="scientific">Sphingorhabdus lacus</name>
    <dbReference type="NCBI Taxonomy" id="392610"/>
    <lineage>
        <taxon>Bacteria</taxon>
        <taxon>Pseudomonadati</taxon>
        <taxon>Pseudomonadota</taxon>
        <taxon>Alphaproteobacteria</taxon>
        <taxon>Sphingomonadales</taxon>
        <taxon>Sphingomonadaceae</taxon>
        <taxon>Sphingorhabdus</taxon>
    </lineage>
</organism>
<dbReference type="KEGG" id="slaa:EUU25_00925"/>
<dbReference type="GO" id="GO:0015074">
    <property type="term" value="P:DNA integration"/>
    <property type="evidence" value="ECO:0007669"/>
    <property type="project" value="UniProtKB-KW"/>
</dbReference>
<evidence type="ECO:0000256" key="3">
    <source>
        <dbReference type="ARBA" id="ARBA00023125"/>
    </source>
</evidence>
<proteinExistence type="inferred from homology"/>
<dbReference type="Gene3D" id="1.10.443.10">
    <property type="entry name" value="Intergrase catalytic core"/>
    <property type="match status" value="1"/>
</dbReference>
<keyword evidence="4" id="KW-0233">DNA recombination</keyword>
<dbReference type="AlphaFoldDB" id="A0A6I6L4P2"/>
<dbReference type="EMBL" id="CP035733">
    <property type="protein sequence ID" value="QGY79308.1"/>
    <property type="molecule type" value="Genomic_DNA"/>
</dbReference>
<dbReference type="PROSITE" id="PS51898">
    <property type="entry name" value="TYR_RECOMBINASE"/>
    <property type="match status" value="1"/>
</dbReference>
<dbReference type="InterPro" id="IPR011010">
    <property type="entry name" value="DNA_brk_join_enz"/>
</dbReference>
<evidence type="ECO:0000256" key="4">
    <source>
        <dbReference type="ARBA" id="ARBA00023172"/>
    </source>
</evidence>
<evidence type="ECO:0000259" key="5">
    <source>
        <dbReference type="PROSITE" id="PS51898"/>
    </source>
</evidence>
<evidence type="ECO:0000256" key="1">
    <source>
        <dbReference type="ARBA" id="ARBA00008857"/>
    </source>
</evidence>
<dbReference type="InterPro" id="IPR050090">
    <property type="entry name" value="Tyrosine_recombinase_XerCD"/>
</dbReference>
<keyword evidence="7" id="KW-1185">Reference proteome</keyword>
<feature type="domain" description="Tyr recombinase" evidence="5">
    <location>
        <begin position="159"/>
        <end position="342"/>
    </location>
</feature>
<reference evidence="7" key="1">
    <citation type="submission" date="2019-01" db="EMBL/GenBank/DDBJ databases">
        <title>Sphingorhabdus lacus sp.nov., isolated from an oligotrophic freshwater lake.</title>
        <authorList>
            <person name="Park M."/>
        </authorList>
    </citation>
    <scope>NUCLEOTIDE SEQUENCE [LARGE SCALE GENOMIC DNA]</scope>
    <source>
        <strain evidence="7">IMCC1753</strain>
    </source>
</reference>
<protein>
    <submittedName>
        <fullName evidence="6">Site-specific integrase</fullName>
    </submittedName>
</protein>
<evidence type="ECO:0000313" key="7">
    <source>
        <dbReference type="Proteomes" id="UP000428803"/>
    </source>
</evidence>
<evidence type="ECO:0000256" key="2">
    <source>
        <dbReference type="ARBA" id="ARBA00022908"/>
    </source>
</evidence>
<keyword evidence="2" id="KW-0229">DNA integration</keyword>
<name>A0A6I6L4P2_9SPHN</name>
<keyword evidence="3" id="KW-0238">DNA-binding</keyword>
<dbReference type="Proteomes" id="UP000428803">
    <property type="component" value="Chromosome"/>
</dbReference>
<comment type="similarity">
    <text evidence="1">Belongs to the 'phage' integrase family.</text>
</comment>
<evidence type="ECO:0000313" key="6">
    <source>
        <dbReference type="EMBL" id="QGY79308.1"/>
    </source>
</evidence>
<sequence length="345" mass="38839">MLTVRRRGKKGSYYIRGSVTLGDKSIVVKEFSIGTSDADAASHLMAEYETTLRKELMFGPSAKLVKATIADAFNSYLSKTPPPCPSDVLRVGKLNSVIGDMKLDDLQDAWNHYRVKCLSKHKPAGQDRYRAVLQAAANVYRSEHSLDPTRLKGIKFKNQRVRFLSLDERDRLIDAYASHVQPIATMLAFHGPRIQTALQICWGAMGVDMNNKSILFEHFKTSNFQAVPMHNRVYDALLPLWLKAGRKPGGHVFVNCRGVPYQDTRKSKIPGGNPLKKAHATALRRAKIEDFTVHDWRHHWASHCVRAGIDLITIQKMGGWASLRMVERYAAVSFDHMRASIAKLS</sequence>
<dbReference type="SUPFAM" id="SSF56349">
    <property type="entry name" value="DNA breaking-rejoining enzymes"/>
    <property type="match status" value="1"/>
</dbReference>
<dbReference type="CDD" id="cd00796">
    <property type="entry name" value="INT_Rci_Hp1_C"/>
    <property type="match status" value="1"/>
</dbReference>
<dbReference type="GO" id="GO:0006310">
    <property type="term" value="P:DNA recombination"/>
    <property type="evidence" value="ECO:0007669"/>
    <property type="project" value="UniProtKB-KW"/>
</dbReference>
<dbReference type="RefSeq" id="WP_158897607.1">
    <property type="nucleotide sequence ID" value="NZ_CP035733.1"/>
</dbReference>
<dbReference type="Pfam" id="PF00589">
    <property type="entry name" value="Phage_integrase"/>
    <property type="match status" value="1"/>
</dbReference>
<dbReference type="PANTHER" id="PTHR30349:SF41">
    <property type="entry name" value="INTEGRASE_RECOMBINASE PROTEIN MJ0367-RELATED"/>
    <property type="match status" value="1"/>
</dbReference>
<dbReference type="GO" id="GO:0003677">
    <property type="term" value="F:DNA binding"/>
    <property type="evidence" value="ECO:0007669"/>
    <property type="project" value="UniProtKB-KW"/>
</dbReference>
<dbReference type="InterPro" id="IPR013762">
    <property type="entry name" value="Integrase-like_cat_sf"/>
</dbReference>